<name>A0A173Z781_9BACE</name>
<organism evidence="2 3">
    <name type="scientific">Bacteroides xylanisolvens</name>
    <dbReference type="NCBI Taxonomy" id="371601"/>
    <lineage>
        <taxon>Bacteria</taxon>
        <taxon>Pseudomonadati</taxon>
        <taxon>Bacteroidota</taxon>
        <taxon>Bacteroidia</taxon>
        <taxon>Bacteroidales</taxon>
        <taxon>Bacteroidaceae</taxon>
        <taxon>Bacteroides</taxon>
    </lineage>
</organism>
<dbReference type="NCBIfam" id="TIGR04456">
    <property type="entry name" value="LruC_dom"/>
    <property type="match status" value="1"/>
</dbReference>
<evidence type="ECO:0000313" key="3">
    <source>
        <dbReference type="Proteomes" id="UP000285503"/>
    </source>
</evidence>
<comment type="caution">
    <text evidence="2">The sequence shown here is derived from an EMBL/GenBank/DDBJ whole genome shotgun (WGS) entry which is preliminary data.</text>
</comment>
<dbReference type="EMBL" id="QRNE01000129">
    <property type="protein sequence ID" value="RHK21725.1"/>
    <property type="molecule type" value="Genomic_DNA"/>
</dbReference>
<evidence type="ECO:0000313" key="2">
    <source>
        <dbReference type="EMBL" id="RHK21725.1"/>
    </source>
</evidence>
<dbReference type="InterPro" id="IPR032295">
    <property type="entry name" value="DUF4842"/>
</dbReference>
<protein>
    <submittedName>
        <fullName evidence="2">LruC domain-containing protein</fullName>
    </submittedName>
</protein>
<reference evidence="2 3" key="1">
    <citation type="submission" date="2018-08" db="EMBL/GenBank/DDBJ databases">
        <title>A genome reference for cultivated species of the human gut microbiota.</title>
        <authorList>
            <person name="Zou Y."/>
            <person name="Xue W."/>
            <person name="Luo G."/>
        </authorList>
    </citation>
    <scope>NUCLEOTIDE SEQUENCE [LARGE SCALE GENOMIC DNA]</scope>
    <source>
        <strain evidence="2 3">AF46-11NS</strain>
    </source>
</reference>
<proteinExistence type="predicted"/>
<sequence length="794" mass="88263">MMKKTVQFVPIIAIAIAGTMFSCVDSGKDLYDPSYETPNPMGDGFAAPDDIDWNMITTKNVSVEVKDEEGGQFAYLIEIYAEDPLTNENASVLATRTANKENNFKFTAAVSLLPTQKGIYVKQTDPRGREQVYQFDVPENSDNITCKLYYAESAAQNRALMSRGVATRSLAFEKPDYSSIPSDAKEVTEMTGTTLLRNANYKITSDYNGIFKFDGYDGDIATRVYVDAQWTIPATFQFQNGIEIIVMNNAKINASGTMTFIRNSMLTIMEKGEVNADDVSFTNGAPAALRNWGTLAVTNTMTLHSGATLYNKGTISSKNISINSNTKIVNDNKIELEDELNLPANFSLENNGEIYGEKLIANSNAVATNNNIMRFTTISLINTTFNNACSLEATTSFYANGATFNFTQGYLKAPTMEFVNGTVNLSNGSMLDATTSIYMNTAHAKFYGKGENTSMIKSPVITGQGFTYDGNLVIECDNHVEKSPHWNNFHVQNGAYFTKMGESKVVIDVCTGTKNNGNEGEEPEDPKFPIIMDDTRNYAYLFEDQWPLYGDYDMNDLVLIIKERKISINKDNKAEEFTLSLDLSAAGATKSIGAAIMLDGVPASAITQPVVFSDNSLAKNFNVNSNKIENGQDYAVIPLFDDAHNALGRDRYEQINTIKDHSANTNPKNISFTIKFSNPISVDELNINKLNVFIFVEGNRNQRKEIHIVGYQPTKLANTDLFGGNNDDSSTSRKRYYISKDNLAWGIMVPTDFKWPLEYVNIKSAYSLFESWVTSGGTKNEEWWKTFDSSRVYK</sequence>
<dbReference type="InterPro" id="IPR031025">
    <property type="entry name" value="LruC_dom"/>
</dbReference>
<feature type="domain" description="DUF4842" evidence="1">
    <location>
        <begin position="573"/>
        <end position="784"/>
    </location>
</feature>
<dbReference type="PROSITE" id="PS51257">
    <property type="entry name" value="PROKAR_LIPOPROTEIN"/>
    <property type="match status" value="1"/>
</dbReference>
<gene>
    <name evidence="2" type="ORF">DW075_18790</name>
</gene>
<evidence type="ECO:0000259" key="1">
    <source>
        <dbReference type="Pfam" id="PF16130"/>
    </source>
</evidence>
<dbReference type="RefSeq" id="WP_008640638.1">
    <property type="nucleotide sequence ID" value="NZ_CP045612.1"/>
</dbReference>
<dbReference type="Pfam" id="PF16130">
    <property type="entry name" value="DUF4842"/>
    <property type="match status" value="1"/>
</dbReference>
<dbReference type="AlphaFoldDB" id="A0A173Z781"/>
<accession>A0A173Z781</accession>
<dbReference type="Proteomes" id="UP000285503">
    <property type="component" value="Unassembled WGS sequence"/>
</dbReference>